<evidence type="ECO:0000259" key="1">
    <source>
        <dbReference type="Pfam" id="PF24924"/>
    </source>
</evidence>
<feature type="domain" description="DUF7745" evidence="1">
    <location>
        <begin position="109"/>
        <end position="167"/>
    </location>
</feature>
<proteinExistence type="predicted"/>
<reference evidence="2" key="1">
    <citation type="submission" date="2018-05" db="EMBL/GenBank/DDBJ databases">
        <title>Draft genome of Mucuna pruriens seed.</title>
        <authorList>
            <person name="Nnadi N.E."/>
            <person name="Vos R."/>
            <person name="Hasami M.H."/>
            <person name="Devisetty U.K."/>
            <person name="Aguiy J.C."/>
        </authorList>
    </citation>
    <scope>NUCLEOTIDE SEQUENCE [LARGE SCALE GENOMIC DNA]</scope>
    <source>
        <strain evidence="2">JCA_2017</strain>
    </source>
</reference>
<organism evidence="2 3">
    <name type="scientific">Mucuna pruriens</name>
    <name type="common">Velvet bean</name>
    <name type="synonym">Dolichos pruriens</name>
    <dbReference type="NCBI Taxonomy" id="157652"/>
    <lineage>
        <taxon>Eukaryota</taxon>
        <taxon>Viridiplantae</taxon>
        <taxon>Streptophyta</taxon>
        <taxon>Embryophyta</taxon>
        <taxon>Tracheophyta</taxon>
        <taxon>Spermatophyta</taxon>
        <taxon>Magnoliopsida</taxon>
        <taxon>eudicotyledons</taxon>
        <taxon>Gunneridae</taxon>
        <taxon>Pentapetalae</taxon>
        <taxon>rosids</taxon>
        <taxon>fabids</taxon>
        <taxon>Fabales</taxon>
        <taxon>Fabaceae</taxon>
        <taxon>Papilionoideae</taxon>
        <taxon>50 kb inversion clade</taxon>
        <taxon>NPAAA clade</taxon>
        <taxon>indigoferoid/millettioid clade</taxon>
        <taxon>Phaseoleae</taxon>
        <taxon>Mucuna</taxon>
    </lineage>
</organism>
<keyword evidence="3" id="KW-1185">Reference proteome</keyword>
<comment type="caution">
    <text evidence="2">The sequence shown here is derived from an EMBL/GenBank/DDBJ whole genome shotgun (WGS) entry which is preliminary data.</text>
</comment>
<name>A0A371G416_MUCPR</name>
<evidence type="ECO:0000313" key="3">
    <source>
        <dbReference type="Proteomes" id="UP000257109"/>
    </source>
</evidence>
<protein>
    <recommendedName>
        <fullName evidence="1">DUF7745 domain-containing protein</fullName>
    </recommendedName>
</protein>
<dbReference type="PANTHER" id="PTHR48154">
    <property type="entry name" value="PROTEIN, PUTATIVE-RELATED"/>
    <property type="match status" value="1"/>
</dbReference>
<accession>A0A371G416</accession>
<gene>
    <name evidence="2" type="ORF">CR513_33648</name>
</gene>
<evidence type="ECO:0000313" key="2">
    <source>
        <dbReference type="EMBL" id="RDX85211.1"/>
    </source>
</evidence>
<dbReference type="InterPro" id="IPR056647">
    <property type="entry name" value="DUF7745"/>
</dbReference>
<dbReference type="Pfam" id="PF24924">
    <property type="entry name" value="DUF7745"/>
    <property type="match status" value="1"/>
</dbReference>
<dbReference type="Proteomes" id="UP000257109">
    <property type="component" value="Unassembled WGS sequence"/>
</dbReference>
<sequence length="169" mass="19892">MSELEIKEEKKSQNGLKYILRANLEGRLGQLHRQGDWGAFMDFYSRIRGPRRPGGHRRFSCQEGQRREPRDRIEMLYDFAVLMACDAFSKGRTTCPMEDYHWSWVKTIIGTMSKAEWTKHLDEATKKSISWYSRWNERDDMIIRCGEFPNVLVLGTQGAINYNPELLPR</sequence>
<dbReference type="AlphaFoldDB" id="A0A371G416"/>
<dbReference type="PANTHER" id="PTHR48154:SF1">
    <property type="entry name" value="PROTEIN, PUTATIVE-RELATED"/>
    <property type="match status" value="1"/>
</dbReference>
<feature type="non-terminal residue" evidence="2">
    <location>
        <position position="1"/>
    </location>
</feature>
<dbReference type="EMBL" id="QJKJ01006848">
    <property type="protein sequence ID" value="RDX85211.1"/>
    <property type="molecule type" value="Genomic_DNA"/>
</dbReference>